<evidence type="ECO:0000313" key="2">
    <source>
        <dbReference type="Proteomes" id="UP001491310"/>
    </source>
</evidence>
<gene>
    <name evidence="1" type="ORF">WJX75_002287</name>
</gene>
<evidence type="ECO:0000313" key="1">
    <source>
        <dbReference type="EMBL" id="KAK9914917.1"/>
    </source>
</evidence>
<dbReference type="Proteomes" id="UP001491310">
    <property type="component" value="Unassembled WGS sequence"/>
</dbReference>
<reference evidence="1 2" key="1">
    <citation type="journal article" date="2024" name="Nat. Commun.">
        <title>Phylogenomics reveals the evolutionary origins of lichenization in chlorophyte algae.</title>
        <authorList>
            <person name="Puginier C."/>
            <person name="Libourel C."/>
            <person name="Otte J."/>
            <person name="Skaloud P."/>
            <person name="Haon M."/>
            <person name="Grisel S."/>
            <person name="Petersen M."/>
            <person name="Berrin J.G."/>
            <person name="Delaux P.M."/>
            <person name="Dal Grande F."/>
            <person name="Keller J."/>
        </authorList>
    </citation>
    <scope>NUCLEOTIDE SEQUENCE [LARGE SCALE GENOMIC DNA]</scope>
    <source>
        <strain evidence="1 2">SAG 216-7</strain>
    </source>
</reference>
<accession>A0ABR2YSS9</accession>
<evidence type="ECO:0008006" key="3">
    <source>
        <dbReference type="Google" id="ProtNLM"/>
    </source>
</evidence>
<dbReference type="Gene3D" id="1.25.10.10">
    <property type="entry name" value="Leucine-rich Repeat Variant"/>
    <property type="match status" value="2"/>
</dbReference>
<name>A0ABR2YSS9_9CHLO</name>
<dbReference type="InterPro" id="IPR011989">
    <property type="entry name" value="ARM-like"/>
</dbReference>
<dbReference type="SUPFAM" id="SSF48371">
    <property type="entry name" value="ARM repeat"/>
    <property type="match status" value="1"/>
</dbReference>
<keyword evidence="2" id="KW-1185">Reference proteome</keyword>
<proteinExistence type="predicted"/>
<comment type="caution">
    <text evidence="1">The sequence shown here is derived from an EMBL/GenBank/DDBJ whole genome shotgun (WGS) entry which is preliminary data.</text>
</comment>
<protein>
    <recommendedName>
        <fullName evidence="3">ARM repeat-containing protein</fullName>
    </recommendedName>
</protein>
<dbReference type="EMBL" id="JALJOT010000005">
    <property type="protein sequence ID" value="KAK9914917.1"/>
    <property type="molecule type" value="Genomic_DNA"/>
</dbReference>
<sequence length="429" mass="44468">MGSPLNGQASHLHFNLGRLWWGVAMGALGVASMSIPGGAHSGSEKLEPEALREIAADLSSSSNADRERSASMLSGLTIFLEHHDALYSAGIFPALIRAVLDASNVPQVRVIALGCTADLLKDPRAKKAAIAEEQFIPTLLQALEAQGKWAVGPEEGGLGRAQAARALAELCAEPSLHDVLDRSGAVKAIALHAAELAILSKEETKTYPSLSAVPGNMVERHSVDDERFSAAALFGLSGSNTGIQALLSAGPEVVRGLGEWATSNDPILQRYGVGALARTTTSSPAAFAAVQKADGLERLVSALNCKDAQAQCFAAGAVGKLINIGGEPAASIIEVGAAPGLLAMLAPHTNGSIDTASQGNSPGVRRGVHRCALRGILNSLPNKQFQEELQKADAVAYLQEFLERCSGAADADIASMARSCLESMQDSSG</sequence>
<organism evidence="1 2">
    <name type="scientific">Coccomyxa subellipsoidea</name>
    <dbReference type="NCBI Taxonomy" id="248742"/>
    <lineage>
        <taxon>Eukaryota</taxon>
        <taxon>Viridiplantae</taxon>
        <taxon>Chlorophyta</taxon>
        <taxon>core chlorophytes</taxon>
        <taxon>Trebouxiophyceae</taxon>
        <taxon>Trebouxiophyceae incertae sedis</taxon>
        <taxon>Coccomyxaceae</taxon>
        <taxon>Coccomyxa</taxon>
    </lineage>
</organism>
<dbReference type="InterPro" id="IPR016024">
    <property type="entry name" value="ARM-type_fold"/>
</dbReference>